<proteinExistence type="predicted"/>
<organism evidence="2 3">
    <name type="scientific">Oculimacula yallundae</name>
    <dbReference type="NCBI Taxonomy" id="86028"/>
    <lineage>
        <taxon>Eukaryota</taxon>
        <taxon>Fungi</taxon>
        <taxon>Dikarya</taxon>
        <taxon>Ascomycota</taxon>
        <taxon>Pezizomycotina</taxon>
        <taxon>Leotiomycetes</taxon>
        <taxon>Helotiales</taxon>
        <taxon>Ploettnerulaceae</taxon>
        <taxon>Oculimacula</taxon>
    </lineage>
</organism>
<protein>
    <submittedName>
        <fullName evidence="2">Uncharacterized protein</fullName>
    </submittedName>
</protein>
<gene>
    <name evidence="2" type="ORF">VTL71DRAFT_4365</name>
</gene>
<name>A0ABR4C3C0_9HELO</name>
<sequence length="274" mass="30546">MTTPTTKPTIPTSVKTYLTLQALSSQNELRFLPLCIPCQSAVLPKSLLEHFRKVHNLPAEARGDVRRFIAALPEETRALDFSDVEYALDCVRLNVPGLKVVDAWVCKVAIGGMDGRDGGERVKECGFIRKDVTDVRRHVNSVHGVGARGMYGACKAQSWFSGRRAAYWRLSEDDLDGRAGSVDGMMSDDVVEREAQNREVERESRSGNSISKGSDQFMNGVEEEKEGDGTEKRLETPIFTSICRWGFYGKGFGDKTPRSWREGEERELGVGTMF</sequence>
<dbReference type="EMBL" id="JAZHXI010000014">
    <property type="protein sequence ID" value="KAL2063871.1"/>
    <property type="molecule type" value="Genomic_DNA"/>
</dbReference>
<feature type="compositionally biased region" description="Polar residues" evidence="1">
    <location>
        <begin position="206"/>
        <end position="217"/>
    </location>
</feature>
<evidence type="ECO:0000313" key="3">
    <source>
        <dbReference type="Proteomes" id="UP001595075"/>
    </source>
</evidence>
<reference evidence="2 3" key="1">
    <citation type="journal article" date="2024" name="Commun. Biol.">
        <title>Comparative genomic analysis of thermophilic fungi reveals convergent evolutionary adaptations and gene losses.</title>
        <authorList>
            <person name="Steindorff A.S."/>
            <person name="Aguilar-Pontes M.V."/>
            <person name="Robinson A.J."/>
            <person name="Andreopoulos B."/>
            <person name="LaButti K."/>
            <person name="Kuo A."/>
            <person name="Mondo S."/>
            <person name="Riley R."/>
            <person name="Otillar R."/>
            <person name="Haridas S."/>
            <person name="Lipzen A."/>
            <person name="Grimwood J."/>
            <person name="Schmutz J."/>
            <person name="Clum A."/>
            <person name="Reid I.D."/>
            <person name="Moisan M.C."/>
            <person name="Butler G."/>
            <person name="Nguyen T.T.M."/>
            <person name="Dewar K."/>
            <person name="Conant G."/>
            <person name="Drula E."/>
            <person name="Henrissat B."/>
            <person name="Hansel C."/>
            <person name="Singer S."/>
            <person name="Hutchinson M.I."/>
            <person name="de Vries R.P."/>
            <person name="Natvig D.O."/>
            <person name="Powell A.J."/>
            <person name="Tsang A."/>
            <person name="Grigoriev I.V."/>
        </authorList>
    </citation>
    <scope>NUCLEOTIDE SEQUENCE [LARGE SCALE GENOMIC DNA]</scope>
    <source>
        <strain evidence="2 3">CBS 494.80</strain>
    </source>
</reference>
<dbReference type="Proteomes" id="UP001595075">
    <property type="component" value="Unassembled WGS sequence"/>
</dbReference>
<accession>A0ABR4C3C0</accession>
<evidence type="ECO:0000256" key="1">
    <source>
        <dbReference type="SAM" id="MobiDB-lite"/>
    </source>
</evidence>
<keyword evidence="3" id="KW-1185">Reference proteome</keyword>
<feature type="region of interest" description="Disordered" evidence="1">
    <location>
        <begin position="192"/>
        <end position="233"/>
    </location>
</feature>
<evidence type="ECO:0000313" key="2">
    <source>
        <dbReference type="EMBL" id="KAL2063871.1"/>
    </source>
</evidence>
<comment type="caution">
    <text evidence="2">The sequence shown here is derived from an EMBL/GenBank/DDBJ whole genome shotgun (WGS) entry which is preliminary data.</text>
</comment>
<feature type="compositionally biased region" description="Basic and acidic residues" evidence="1">
    <location>
        <begin position="192"/>
        <end position="205"/>
    </location>
</feature>